<feature type="region of interest" description="Disordered" evidence="5">
    <location>
        <begin position="1"/>
        <end position="61"/>
    </location>
</feature>
<feature type="compositionally biased region" description="Basic residues" evidence="5">
    <location>
        <begin position="8"/>
        <end position="21"/>
    </location>
</feature>
<dbReference type="InterPro" id="IPR029759">
    <property type="entry name" value="GPX_AS"/>
</dbReference>
<feature type="compositionally biased region" description="Basic and acidic residues" evidence="5">
    <location>
        <begin position="22"/>
        <end position="31"/>
    </location>
</feature>
<feature type="region of interest" description="Disordered" evidence="5">
    <location>
        <begin position="92"/>
        <end position="164"/>
    </location>
</feature>
<feature type="compositionally biased region" description="Basic residues" evidence="5">
    <location>
        <begin position="345"/>
        <end position="354"/>
    </location>
</feature>
<dbReference type="SUPFAM" id="SSF52833">
    <property type="entry name" value="Thioredoxin-like"/>
    <property type="match status" value="1"/>
</dbReference>
<dbReference type="InterPro" id="IPR036249">
    <property type="entry name" value="Thioredoxin-like_sf"/>
</dbReference>
<dbReference type="PROSITE" id="PS00460">
    <property type="entry name" value="GLUTATHIONE_PEROXID_1"/>
    <property type="match status" value="1"/>
</dbReference>
<dbReference type="PANTHER" id="PTHR11592">
    <property type="entry name" value="GLUTATHIONE PEROXIDASE"/>
    <property type="match status" value="1"/>
</dbReference>
<feature type="compositionally biased region" description="Basic and acidic residues" evidence="5">
    <location>
        <begin position="111"/>
        <end position="124"/>
    </location>
</feature>
<organism evidence="7">
    <name type="scientific">Ascaris suum</name>
    <name type="common">Pig roundworm</name>
    <name type="synonym">Ascaris lumbricoides</name>
    <dbReference type="NCBI Taxonomy" id="6253"/>
    <lineage>
        <taxon>Eukaryota</taxon>
        <taxon>Metazoa</taxon>
        <taxon>Ecdysozoa</taxon>
        <taxon>Nematoda</taxon>
        <taxon>Chromadorea</taxon>
        <taxon>Rhabditida</taxon>
        <taxon>Spirurina</taxon>
        <taxon>Ascaridomorpha</taxon>
        <taxon>Ascaridoidea</taxon>
        <taxon>Ascarididae</taxon>
        <taxon>Ascaris</taxon>
    </lineage>
</organism>
<proteinExistence type="evidence at transcript level"/>
<keyword evidence="2 4" id="KW-0575">Peroxidase</keyword>
<comment type="similarity">
    <text evidence="1 4">Belongs to the glutathione peroxidase family.</text>
</comment>
<dbReference type="EMBL" id="JI166536">
    <property type="protein sequence ID" value="ADY41856.1"/>
    <property type="molecule type" value="mRNA"/>
</dbReference>
<dbReference type="AlphaFoldDB" id="F1KVF2"/>
<protein>
    <recommendedName>
        <fullName evidence="4">Glutathione peroxidase</fullName>
    </recommendedName>
</protein>
<dbReference type="PANTHER" id="PTHR11592:SF134">
    <property type="entry name" value="PHOSPHOLIPID HYDROPEROXIDE GLUTATHIONE PEROXIDASE"/>
    <property type="match status" value="1"/>
</dbReference>
<dbReference type="CDD" id="cd00340">
    <property type="entry name" value="GSH_Peroxidase"/>
    <property type="match status" value="1"/>
</dbReference>
<dbReference type="Pfam" id="PF00255">
    <property type="entry name" value="GSHPx"/>
    <property type="match status" value="1"/>
</dbReference>
<evidence type="ECO:0000256" key="1">
    <source>
        <dbReference type="ARBA" id="ARBA00006926"/>
    </source>
</evidence>
<dbReference type="InterPro" id="IPR000889">
    <property type="entry name" value="Glutathione_peroxidase"/>
</dbReference>
<name>F1KVF2_ASCSU</name>
<dbReference type="PROSITE" id="PS51352">
    <property type="entry name" value="THIOREDOXIN_2"/>
    <property type="match status" value="1"/>
</dbReference>
<evidence type="ECO:0000256" key="4">
    <source>
        <dbReference type="RuleBase" id="RU000499"/>
    </source>
</evidence>
<evidence type="ECO:0000256" key="3">
    <source>
        <dbReference type="ARBA" id="ARBA00023002"/>
    </source>
</evidence>
<feature type="domain" description="Thioredoxin" evidence="6">
    <location>
        <begin position="367"/>
        <end position="527"/>
    </location>
</feature>
<dbReference type="PRINTS" id="PR01011">
    <property type="entry name" value="GLUTPROXDASE"/>
</dbReference>
<evidence type="ECO:0000313" key="7">
    <source>
        <dbReference type="EMBL" id="ADY41856.1"/>
    </source>
</evidence>
<evidence type="ECO:0000256" key="2">
    <source>
        <dbReference type="ARBA" id="ARBA00022559"/>
    </source>
</evidence>
<dbReference type="Gene3D" id="3.40.30.10">
    <property type="entry name" value="Glutaredoxin"/>
    <property type="match status" value="1"/>
</dbReference>
<feature type="compositionally biased region" description="Basic and acidic residues" evidence="5">
    <location>
        <begin position="271"/>
        <end position="283"/>
    </location>
</feature>
<evidence type="ECO:0000256" key="5">
    <source>
        <dbReference type="SAM" id="MobiDB-lite"/>
    </source>
</evidence>
<dbReference type="FunFam" id="3.40.30.10:FF:000025">
    <property type="entry name" value="Glutathione peroxidase"/>
    <property type="match status" value="1"/>
</dbReference>
<feature type="region of interest" description="Disordered" evidence="5">
    <location>
        <begin position="197"/>
        <end position="368"/>
    </location>
</feature>
<dbReference type="GO" id="GO:0006979">
    <property type="term" value="P:response to oxidative stress"/>
    <property type="evidence" value="ECO:0007669"/>
    <property type="project" value="InterPro"/>
</dbReference>
<sequence length="531" mass="57511">MQDSGCGRAKKSKMPRARKTQKNAEKTKVVEPCKTVETNKRKSSGTDGSAAPNKRSKKGMKTIAVGASAEINGSVEAASQEADSIEASIIPKKKTKKGSKAAALKEPMSAKVDEGETMSDERQVMQEPTIQAGKQKKGAKKAAASGESSVIHQNQKKTVETAKTVTKKEEGLMINEAAEEPNREVVTQQEHEIIKVSAKNKRGAKAAEVKEQVNGEAIPQEENEITGMPEKKKKKGGSGIGETKKQANAEAVQPGDEVGGGLEKKVKKKAKAADAKKIGKTAEVEPTPEIPRKEGANEAGPIMEEVNKKKGRKQPAVEKPTGGIAVEETGEEKDVADTLTTVPPKPKRGRKPATTKKQANAVNSETEQPSSTIYDFTVKDADDNDVSLAKYKGHPVLIVNVASRCGHTKKNYTQLKELYDKYKEQGLRIATFPCNQFGGQEPGVAAEIKRNIAEKYGFEPDFYAKIAVNGAGADPLYKFLKNEQGNNEAITWNFAKFLVDKDGYVVKRYLPKIQPKDLTDDIETLLQGGKL</sequence>
<keyword evidence="3 4" id="KW-0560">Oxidoreductase</keyword>
<dbReference type="InterPro" id="IPR013766">
    <property type="entry name" value="Thioredoxin_domain"/>
</dbReference>
<reference evidence="7" key="1">
    <citation type="journal article" date="2011" name="Genome Res.">
        <title>Deep small RNA sequencing from the nematode Ascaris reveals conservation, functional diversification, and novel developmental profiles.</title>
        <authorList>
            <person name="Wang J."/>
            <person name="Czech B."/>
            <person name="Crunk A."/>
            <person name="Wallace A."/>
            <person name="Mitreva M."/>
            <person name="Hannon G.J."/>
            <person name="Davis R.E."/>
        </authorList>
    </citation>
    <scope>NUCLEOTIDE SEQUENCE</scope>
</reference>
<feature type="compositionally biased region" description="Polar residues" evidence="5">
    <location>
        <begin position="355"/>
        <end position="368"/>
    </location>
</feature>
<dbReference type="PROSITE" id="PS51355">
    <property type="entry name" value="GLUTATHIONE_PEROXID_3"/>
    <property type="match status" value="1"/>
</dbReference>
<evidence type="ECO:0000259" key="6">
    <source>
        <dbReference type="PROSITE" id="PS51352"/>
    </source>
</evidence>
<accession>F1KVF2</accession>
<dbReference type="GO" id="GO:0004601">
    <property type="term" value="F:peroxidase activity"/>
    <property type="evidence" value="ECO:0007669"/>
    <property type="project" value="UniProtKB-KW"/>
</dbReference>